<keyword evidence="10" id="KW-0812">Transmembrane</keyword>
<evidence type="ECO:0000256" key="7">
    <source>
        <dbReference type="ARBA" id="ARBA00022840"/>
    </source>
</evidence>
<dbReference type="PANTHER" id="PTHR24421">
    <property type="entry name" value="NITRATE/NITRITE SENSOR PROTEIN NARX-RELATED"/>
    <property type="match status" value="1"/>
</dbReference>
<evidence type="ECO:0000259" key="12">
    <source>
        <dbReference type="Pfam" id="PF07730"/>
    </source>
</evidence>
<reference evidence="13 14" key="1">
    <citation type="submission" date="2018-12" db="EMBL/GenBank/DDBJ databases">
        <title>Draft genome sequence of Embleya hyalina NBRC 13850T.</title>
        <authorList>
            <person name="Komaki H."/>
            <person name="Hosoyama A."/>
            <person name="Kimura A."/>
            <person name="Ichikawa N."/>
            <person name="Tamura T."/>
        </authorList>
    </citation>
    <scope>NUCLEOTIDE SEQUENCE [LARGE SCALE GENOMIC DNA]</scope>
    <source>
        <strain evidence="13 14">NBRC 13850</strain>
    </source>
</reference>
<evidence type="ECO:0000256" key="9">
    <source>
        <dbReference type="SAM" id="MobiDB-lite"/>
    </source>
</evidence>
<evidence type="ECO:0000256" key="10">
    <source>
        <dbReference type="SAM" id="Phobius"/>
    </source>
</evidence>
<evidence type="ECO:0000256" key="3">
    <source>
        <dbReference type="ARBA" id="ARBA00022553"/>
    </source>
</evidence>
<comment type="caution">
    <text evidence="13">The sequence shown here is derived from an EMBL/GenBank/DDBJ whole genome shotgun (WGS) entry which is preliminary data.</text>
</comment>
<dbReference type="InterPro" id="IPR036890">
    <property type="entry name" value="HATPase_C_sf"/>
</dbReference>
<evidence type="ECO:0000256" key="6">
    <source>
        <dbReference type="ARBA" id="ARBA00022777"/>
    </source>
</evidence>
<dbReference type="Pfam" id="PF07730">
    <property type="entry name" value="HisKA_3"/>
    <property type="match status" value="1"/>
</dbReference>
<dbReference type="InterPro" id="IPR003594">
    <property type="entry name" value="HATPase_dom"/>
</dbReference>
<keyword evidence="10" id="KW-0472">Membrane</keyword>
<name>A0A401YVM5_9ACTN</name>
<dbReference type="EMBL" id="BIFH01000029">
    <property type="protein sequence ID" value="GCD98673.1"/>
    <property type="molecule type" value="Genomic_DNA"/>
</dbReference>
<dbReference type="EC" id="2.7.13.3" evidence="2"/>
<evidence type="ECO:0000256" key="2">
    <source>
        <dbReference type="ARBA" id="ARBA00012438"/>
    </source>
</evidence>
<dbReference type="Proteomes" id="UP000286931">
    <property type="component" value="Unassembled WGS sequence"/>
</dbReference>
<evidence type="ECO:0000256" key="5">
    <source>
        <dbReference type="ARBA" id="ARBA00022741"/>
    </source>
</evidence>
<feature type="transmembrane region" description="Helical" evidence="10">
    <location>
        <begin position="208"/>
        <end position="237"/>
    </location>
</feature>
<keyword evidence="4" id="KW-0808">Transferase</keyword>
<keyword evidence="7" id="KW-0067">ATP-binding</keyword>
<keyword evidence="5" id="KW-0547">Nucleotide-binding</keyword>
<dbReference type="SUPFAM" id="SSF55874">
    <property type="entry name" value="ATPase domain of HSP90 chaperone/DNA topoisomerase II/histidine kinase"/>
    <property type="match status" value="1"/>
</dbReference>
<dbReference type="Gene3D" id="1.20.5.1930">
    <property type="match status" value="1"/>
</dbReference>
<keyword evidence="8" id="KW-0902">Two-component regulatory system</keyword>
<evidence type="ECO:0000256" key="4">
    <source>
        <dbReference type="ARBA" id="ARBA00022679"/>
    </source>
</evidence>
<dbReference type="GO" id="GO:0005524">
    <property type="term" value="F:ATP binding"/>
    <property type="evidence" value="ECO:0007669"/>
    <property type="project" value="UniProtKB-KW"/>
</dbReference>
<dbReference type="InterPro" id="IPR011712">
    <property type="entry name" value="Sig_transdc_His_kin_sub3_dim/P"/>
</dbReference>
<comment type="catalytic activity">
    <reaction evidence="1">
        <text>ATP + protein L-histidine = ADP + protein N-phospho-L-histidine.</text>
        <dbReference type="EC" id="2.7.13.3"/>
    </reaction>
</comment>
<dbReference type="AlphaFoldDB" id="A0A401YVM5"/>
<keyword evidence="10" id="KW-1133">Transmembrane helix</keyword>
<feature type="compositionally biased region" description="Gly residues" evidence="9">
    <location>
        <begin position="420"/>
        <end position="430"/>
    </location>
</feature>
<keyword evidence="14" id="KW-1185">Reference proteome</keyword>
<evidence type="ECO:0000313" key="14">
    <source>
        <dbReference type="Proteomes" id="UP000286931"/>
    </source>
</evidence>
<protein>
    <recommendedName>
        <fullName evidence="2">histidine kinase</fullName>
        <ecNumber evidence="2">2.7.13.3</ecNumber>
    </recommendedName>
</protein>
<evidence type="ECO:0000256" key="1">
    <source>
        <dbReference type="ARBA" id="ARBA00000085"/>
    </source>
</evidence>
<dbReference type="GO" id="GO:0000155">
    <property type="term" value="F:phosphorelay sensor kinase activity"/>
    <property type="evidence" value="ECO:0007669"/>
    <property type="project" value="InterPro"/>
</dbReference>
<feature type="domain" description="Histidine kinase/HSP90-like ATPase" evidence="11">
    <location>
        <begin position="374"/>
        <end position="461"/>
    </location>
</feature>
<dbReference type="InterPro" id="IPR050482">
    <property type="entry name" value="Sensor_HK_TwoCompSys"/>
</dbReference>
<dbReference type="Pfam" id="PF02518">
    <property type="entry name" value="HATPase_c"/>
    <property type="match status" value="1"/>
</dbReference>
<dbReference type="GO" id="GO:0046983">
    <property type="term" value="F:protein dimerization activity"/>
    <property type="evidence" value="ECO:0007669"/>
    <property type="project" value="InterPro"/>
</dbReference>
<keyword evidence="3" id="KW-0597">Phosphoprotein</keyword>
<evidence type="ECO:0000313" key="13">
    <source>
        <dbReference type="EMBL" id="GCD98673.1"/>
    </source>
</evidence>
<dbReference type="CDD" id="cd16917">
    <property type="entry name" value="HATPase_UhpB-NarQ-NarX-like"/>
    <property type="match status" value="1"/>
</dbReference>
<feature type="transmembrane region" description="Helical" evidence="10">
    <location>
        <begin position="76"/>
        <end position="95"/>
    </location>
</feature>
<gene>
    <name evidence="13" type="ORF">EHYA_06384</name>
</gene>
<organism evidence="13 14">
    <name type="scientific">Embleya hyalina</name>
    <dbReference type="NCBI Taxonomy" id="516124"/>
    <lineage>
        <taxon>Bacteria</taxon>
        <taxon>Bacillati</taxon>
        <taxon>Actinomycetota</taxon>
        <taxon>Actinomycetes</taxon>
        <taxon>Kitasatosporales</taxon>
        <taxon>Streptomycetaceae</taxon>
        <taxon>Embleya</taxon>
    </lineage>
</organism>
<feature type="transmembrane region" description="Helical" evidence="10">
    <location>
        <begin position="101"/>
        <end position="122"/>
    </location>
</feature>
<evidence type="ECO:0000259" key="11">
    <source>
        <dbReference type="Pfam" id="PF02518"/>
    </source>
</evidence>
<keyword evidence="6 13" id="KW-0418">Kinase</keyword>
<sequence>MVAARLLRCLKTAIRGPRAGSPNRGDGLPRAGEVAAGATRQDGGVFRIVSSRSSPRARLRRLARPLVTAATYTRGFHLFTGLLLGVATAMVYPGLEGDGGLGHGVALLAVPVPILTAFGLIAEARRFEGFQARLLLRPGDESDIAVTRSQTWPDRWRTALWLVLRVELGWLGLAPAASAIFTAVAMIGSPATGDGLAFDGASFPGGAAHWWLVPLGLAVIVAALAYLVGAGLLLTVLAKRLLGPSASEKLAALERRTEQLLEHNRLARELHDSIGHALSVTVLQAGAARQLLATDPAFADRALDAIEVTGRQALEDLERMLLLLRDAPEPAAPRPGLAELKVLADTTRGAGASVEVRVLGSLDAVPAVISREGYRIVQESLTNVLRHAGPVPVEVTVAVHDHEVELTVRNGTPSAEAGRRGTGGGSGSGLRGIRERAALLGGEATAGPHDGYWRVHARLPLRWAS</sequence>
<dbReference type="Gene3D" id="3.30.565.10">
    <property type="entry name" value="Histidine kinase-like ATPase, C-terminal domain"/>
    <property type="match status" value="1"/>
</dbReference>
<feature type="transmembrane region" description="Helical" evidence="10">
    <location>
        <begin position="168"/>
        <end position="188"/>
    </location>
</feature>
<dbReference type="GO" id="GO:0016020">
    <property type="term" value="C:membrane"/>
    <property type="evidence" value="ECO:0007669"/>
    <property type="project" value="InterPro"/>
</dbReference>
<evidence type="ECO:0000256" key="8">
    <source>
        <dbReference type="ARBA" id="ARBA00023012"/>
    </source>
</evidence>
<accession>A0A401YVM5</accession>
<proteinExistence type="predicted"/>
<dbReference type="PANTHER" id="PTHR24421:SF10">
    <property type="entry name" value="NITRATE_NITRITE SENSOR PROTEIN NARQ"/>
    <property type="match status" value="1"/>
</dbReference>
<feature type="region of interest" description="Disordered" evidence="9">
    <location>
        <begin position="408"/>
        <end position="431"/>
    </location>
</feature>
<feature type="domain" description="Signal transduction histidine kinase subgroup 3 dimerisation and phosphoacceptor" evidence="12">
    <location>
        <begin position="262"/>
        <end position="327"/>
    </location>
</feature>